<organism evidence="2">
    <name type="scientific">Cercospora beticola</name>
    <name type="common">Sugarbeet leaf spot fungus</name>
    <dbReference type="NCBI Taxonomy" id="122368"/>
    <lineage>
        <taxon>Eukaryota</taxon>
        <taxon>Fungi</taxon>
        <taxon>Dikarya</taxon>
        <taxon>Ascomycota</taxon>
        <taxon>Pezizomycotina</taxon>
        <taxon>Dothideomycetes</taxon>
        <taxon>Dothideomycetidae</taxon>
        <taxon>Mycosphaerellales</taxon>
        <taxon>Mycosphaerellaceae</taxon>
        <taxon>Cercospora</taxon>
    </lineage>
</organism>
<reference evidence="2" key="1">
    <citation type="journal article" date="2014" name="Fungal Genet. Biol.">
        <title>The heterothallic sugarbeet pathogen Cercospora beticola contains exon fragments of both MAT genes that are homogenized by concerted evolution.</title>
        <authorList>
            <person name="Bolton M.D."/>
            <person name="de Jonge R."/>
            <person name="Inderbitzin P."/>
            <person name="Liu Z."/>
            <person name="Birla K."/>
            <person name="Van de Peer Y."/>
            <person name="Subbarao K.V."/>
            <person name="Thomma B.P."/>
            <person name="Secor G.A."/>
        </authorList>
    </citation>
    <scope>NUCLEOTIDE SEQUENCE</scope>
</reference>
<sequence length="213" mass="24281">MAATDELRSQLLEIERLCANPKPPNSGFTPATRTREICDSQSMQPEQRQVLEALYREELAVENRLQESVRARATTALQARGSKPLSREHREPAAQRSVRLTAQECSDLFRGRQEALKRSVDNLVYARGLVLQPPASLPQFEIPQHAREMLEAFYAKFEWPEENEVAMLASALDLEEDDVIEFYDTVIDNVKAQEKISKILLKKIGQECARLSR</sequence>
<dbReference type="AlphaFoldDB" id="A0A023PJJ6"/>
<proteinExistence type="predicted"/>
<evidence type="ECO:0000256" key="1">
    <source>
        <dbReference type="SAM" id="MobiDB-lite"/>
    </source>
</evidence>
<accession>A0A023PJJ6</accession>
<dbReference type="EMBL" id="KC960689">
    <property type="protein sequence ID" value="AHX24202.1"/>
    <property type="molecule type" value="Genomic_DNA"/>
</dbReference>
<evidence type="ECO:0000313" key="2">
    <source>
        <dbReference type="EMBL" id="AHX24202.1"/>
    </source>
</evidence>
<protein>
    <submittedName>
        <fullName evidence="2">Uncharacterized protein</fullName>
    </submittedName>
</protein>
<name>A0A023PJJ6_CERBT</name>
<feature type="region of interest" description="Disordered" evidence="1">
    <location>
        <begin position="76"/>
        <end position="96"/>
    </location>
</feature>